<comment type="caution">
    <text evidence="1">The sequence shown here is derived from an EMBL/GenBank/DDBJ whole genome shotgun (WGS) entry which is preliminary data.</text>
</comment>
<proteinExistence type="predicted"/>
<dbReference type="AlphaFoldDB" id="A0AAN9L5W8"/>
<sequence>MMLRKDLSHQANHKPIKCKSASPLVLDEEGISLYDYVNIPMLLTNVLKERIFIFEKFLSKLDYIVPHFPITMEINSKAPLVKIVPSSIPIEMLAAQQDALRDWGGD</sequence>
<organism evidence="1 2">
    <name type="scientific">Canavalia gladiata</name>
    <name type="common">Sword bean</name>
    <name type="synonym">Dolichos gladiatus</name>
    <dbReference type="NCBI Taxonomy" id="3824"/>
    <lineage>
        <taxon>Eukaryota</taxon>
        <taxon>Viridiplantae</taxon>
        <taxon>Streptophyta</taxon>
        <taxon>Embryophyta</taxon>
        <taxon>Tracheophyta</taxon>
        <taxon>Spermatophyta</taxon>
        <taxon>Magnoliopsida</taxon>
        <taxon>eudicotyledons</taxon>
        <taxon>Gunneridae</taxon>
        <taxon>Pentapetalae</taxon>
        <taxon>rosids</taxon>
        <taxon>fabids</taxon>
        <taxon>Fabales</taxon>
        <taxon>Fabaceae</taxon>
        <taxon>Papilionoideae</taxon>
        <taxon>50 kb inversion clade</taxon>
        <taxon>NPAAA clade</taxon>
        <taxon>indigoferoid/millettioid clade</taxon>
        <taxon>Phaseoleae</taxon>
        <taxon>Canavalia</taxon>
    </lineage>
</organism>
<name>A0AAN9L5W8_CANGL</name>
<dbReference type="Proteomes" id="UP001367508">
    <property type="component" value="Unassembled WGS sequence"/>
</dbReference>
<accession>A0AAN9L5W8</accession>
<protein>
    <submittedName>
        <fullName evidence="1">Uncharacterized protein</fullName>
    </submittedName>
</protein>
<gene>
    <name evidence="1" type="ORF">VNO77_22468</name>
</gene>
<evidence type="ECO:0000313" key="1">
    <source>
        <dbReference type="EMBL" id="KAK7328363.1"/>
    </source>
</evidence>
<evidence type="ECO:0000313" key="2">
    <source>
        <dbReference type="Proteomes" id="UP001367508"/>
    </source>
</evidence>
<dbReference type="EMBL" id="JAYMYQ010000005">
    <property type="protein sequence ID" value="KAK7328363.1"/>
    <property type="molecule type" value="Genomic_DNA"/>
</dbReference>
<reference evidence="1 2" key="1">
    <citation type="submission" date="2024-01" db="EMBL/GenBank/DDBJ databases">
        <title>The genomes of 5 underutilized Papilionoideae crops provide insights into root nodulation and disease resistanc.</title>
        <authorList>
            <person name="Jiang F."/>
        </authorList>
    </citation>
    <scope>NUCLEOTIDE SEQUENCE [LARGE SCALE GENOMIC DNA]</scope>
    <source>
        <strain evidence="1">LVBAO_FW01</strain>
        <tissue evidence="1">Leaves</tissue>
    </source>
</reference>
<keyword evidence="2" id="KW-1185">Reference proteome</keyword>